<protein>
    <submittedName>
        <fullName evidence="2">Uncharacterized protein</fullName>
    </submittedName>
</protein>
<dbReference type="AlphaFoldDB" id="A0A3N2ATR1"/>
<name>A0A3N2ATR1_9MICO</name>
<feature type="transmembrane region" description="Helical" evidence="1">
    <location>
        <begin position="12"/>
        <end position="34"/>
    </location>
</feature>
<accession>A0A3N2ATR1</accession>
<keyword evidence="3" id="KW-1185">Reference proteome</keyword>
<organism evidence="2 3">
    <name type="scientific">Agrococcus jenensis</name>
    <dbReference type="NCBI Taxonomy" id="46353"/>
    <lineage>
        <taxon>Bacteria</taxon>
        <taxon>Bacillati</taxon>
        <taxon>Actinomycetota</taxon>
        <taxon>Actinomycetes</taxon>
        <taxon>Micrococcales</taxon>
        <taxon>Microbacteriaceae</taxon>
        <taxon>Agrococcus</taxon>
    </lineage>
</organism>
<evidence type="ECO:0000256" key="1">
    <source>
        <dbReference type="SAM" id="Phobius"/>
    </source>
</evidence>
<keyword evidence="1" id="KW-1133">Transmembrane helix</keyword>
<evidence type="ECO:0000313" key="2">
    <source>
        <dbReference type="EMBL" id="ROR66419.1"/>
    </source>
</evidence>
<proteinExistence type="predicted"/>
<sequence length="331" mass="35727">MWTQRQARRVKAWLMLGLGLAILALVIPLVLRVYQQRWPDQGTRPLIVVATQGDGRPYTVQVRSEIDDAGEYRFRFAVELAEKSDSGAERAPIDFQLTLVGRGLEGAVSCGADAVAPSAVAAAELDPSTRRAYDIDRSSDLLSATGADVEESELAFLRIEGELSTIYAGDAVPALDASDGGRPLAHGCTIASTVLWATGGGSPMAAVRSTLFAPQFNATTIEGGDDELTGLQAYLWVERATSATIEDSYPVASPDSTGWSTWYTPSWFASDFLYTDQPTWLFENRDQSRFEQALLLFGGILLGLGLSLFQGGVSDLIEAHAREETAGQRGR</sequence>
<keyword evidence="1" id="KW-0812">Transmembrane</keyword>
<reference evidence="2 3" key="1">
    <citation type="submission" date="2018-11" db="EMBL/GenBank/DDBJ databases">
        <title>Sequencing the genomes of 1000 actinobacteria strains.</title>
        <authorList>
            <person name="Klenk H.-P."/>
        </authorList>
    </citation>
    <scope>NUCLEOTIDE SEQUENCE [LARGE SCALE GENOMIC DNA]</scope>
    <source>
        <strain evidence="2 3">DSM 9580</strain>
    </source>
</reference>
<evidence type="ECO:0000313" key="3">
    <source>
        <dbReference type="Proteomes" id="UP000275456"/>
    </source>
</evidence>
<dbReference type="Proteomes" id="UP000275456">
    <property type="component" value="Unassembled WGS sequence"/>
</dbReference>
<comment type="caution">
    <text evidence="2">The sequence shown here is derived from an EMBL/GenBank/DDBJ whole genome shotgun (WGS) entry which is preliminary data.</text>
</comment>
<dbReference type="EMBL" id="RKHJ01000001">
    <property type="protein sequence ID" value="ROR66419.1"/>
    <property type="molecule type" value="Genomic_DNA"/>
</dbReference>
<keyword evidence="1" id="KW-0472">Membrane</keyword>
<gene>
    <name evidence="2" type="ORF">EDD26_1801</name>
</gene>